<accession>C5T1R5</accession>
<evidence type="ECO:0000256" key="2">
    <source>
        <dbReference type="ARBA" id="ARBA00022692"/>
    </source>
</evidence>
<dbReference type="GO" id="GO:0008168">
    <property type="term" value="F:methyltransferase activity"/>
    <property type="evidence" value="ECO:0007669"/>
    <property type="project" value="UniProtKB-KW"/>
</dbReference>
<dbReference type="PATRIC" id="fig|573060.9.peg.4400"/>
<keyword evidence="6" id="KW-0808">Transferase</keyword>
<name>C5T1R5_ACIDE</name>
<feature type="transmembrane region" description="Helical" evidence="5">
    <location>
        <begin position="146"/>
        <end position="176"/>
    </location>
</feature>
<comment type="caution">
    <text evidence="6">The sequence shown here is derived from an EMBL/GenBank/DDBJ whole genome shotgun (WGS) entry which is preliminary data.</text>
</comment>
<evidence type="ECO:0000256" key="3">
    <source>
        <dbReference type="ARBA" id="ARBA00022989"/>
    </source>
</evidence>
<feature type="transmembrane region" description="Helical" evidence="5">
    <location>
        <begin position="41"/>
        <end position="64"/>
    </location>
</feature>
<dbReference type="Proteomes" id="UP000003856">
    <property type="component" value="Unassembled WGS sequence"/>
</dbReference>
<dbReference type="InterPro" id="IPR007318">
    <property type="entry name" value="Phopholipid_MeTrfase"/>
</dbReference>
<proteinExistence type="predicted"/>
<dbReference type="PANTHER" id="PTHR12714">
    <property type="entry name" value="PROTEIN-S ISOPRENYLCYSTEINE O-METHYLTRANSFERASE"/>
    <property type="match status" value="1"/>
</dbReference>
<evidence type="ECO:0000256" key="5">
    <source>
        <dbReference type="SAM" id="Phobius"/>
    </source>
</evidence>
<dbReference type="Pfam" id="PF04191">
    <property type="entry name" value="PEMT"/>
    <property type="match status" value="1"/>
</dbReference>
<dbReference type="PANTHER" id="PTHR12714:SF9">
    <property type="entry name" value="PROTEIN-S-ISOPRENYLCYSTEINE O-METHYLTRANSFERASE"/>
    <property type="match status" value="1"/>
</dbReference>
<keyword evidence="3 5" id="KW-1133">Transmembrane helix</keyword>
<sequence length="222" mass="25480">MNHTESAYGLWSLVIINSAIFIMFAFSFFKPATARDWRTFGAFAAFIVALFVEMYGFPLTIYLMSGWLQTKFPNLDILSHNSGHLWSTLLGEKGDPHFGVLHIASYVFLGYGFYLLSTAWNVLYHAQRRQSLATAGPYARIRHPQYVAFVMILLGFLLQWPTLLTLVMFPVLLLMYGRLAITEENEMRKQFGAEYDSYAQRTPRFIPRMGKSESTNDSVSKR</sequence>
<dbReference type="EMBL" id="ACQT01000013">
    <property type="protein sequence ID" value="EER61633.1"/>
    <property type="molecule type" value="Genomic_DNA"/>
</dbReference>
<dbReference type="Gene3D" id="1.20.120.1630">
    <property type="match status" value="1"/>
</dbReference>
<feature type="transmembrane region" description="Helical" evidence="5">
    <location>
        <begin position="6"/>
        <end position="29"/>
    </location>
</feature>
<evidence type="ECO:0000256" key="1">
    <source>
        <dbReference type="ARBA" id="ARBA00004127"/>
    </source>
</evidence>
<organism evidence="6 7">
    <name type="scientific">Acidovorax delafieldii 2AN</name>
    <dbReference type="NCBI Taxonomy" id="573060"/>
    <lineage>
        <taxon>Bacteria</taxon>
        <taxon>Pseudomonadati</taxon>
        <taxon>Pseudomonadota</taxon>
        <taxon>Betaproteobacteria</taxon>
        <taxon>Burkholderiales</taxon>
        <taxon>Comamonadaceae</taxon>
        <taxon>Acidovorax</taxon>
    </lineage>
</organism>
<dbReference type="AlphaFoldDB" id="C5T1R5"/>
<keyword evidence="7" id="KW-1185">Reference proteome</keyword>
<dbReference type="GO" id="GO:0032259">
    <property type="term" value="P:methylation"/>
    <property type="evidence" value="ECO:0007669"/>
    <property type="project" value="UniProtKB-KW"/>
</dbReference>
<evidence type="ECO:0000313" key="6">
    <source>
        <dbReference type="EMBL" id="EER61633.1"/>
    </source>
</evidence>
<reference evidence="6 7" key="1">
    <citation type="submission" date="2009-05" db="EMBL/GenBank/DDBJ databases">
        <title>The draft genome of Acidovorax delafieldii 2AN.</title>
        <authorList>
            <consortium name="US DOE Joint Genome Institute (JGI-PGF)"/>
            <person name="Lucas S."/>
            <person name="Copeland A."/>
            <person name="Lapidus A."/>
            <person name="Glavina del Rio T."/>
            <person name="Tice H."/>
            <person name="Bruce D."/>
            <person name="Goodwin L."/>
            <person name="Pitluck S."/>
            <person name="Larimer F."/>
            <person name="Land M.L."/>
            <person name="Hauser L."/>
            <person name="Shelobolina E.S."/>
            <person name="Picardal F."/>
            <person name="Roden E."/>
            <person name="Emerson D."/>
        </authorList>
    </citation>
    <scope>NUCLEOTIDE SEQUENCE [LARGE SCALE GENOMIC DNA]</scope>
    <source>
        <strain evidence="6 7">2AN</strain>
    </source>
</reference>
<evidence type="ECO:0000256" key="4">
    <source>
        <dbReference type="ARBA" id="ARBA00023136"/>
    </source>
</evidence>
<dbReference type="GO" id="GO:0012505">
    <property type="term" value="C:endomembrane system"/>
    <property type="evidence" value="ECO:0007669"/>
    <property type="project" value="UniProtKB-SubCell"/>
</dbReference>
<keyword evidence="4 5" id="KW-0472">Membrane</keyword>
<keyword evidence="6" id="KW-0489">Methyltransferase</keyword>
<gene>
    <name evidence="6" type="ORF">AcdelDRAFT_0845</name>
</gene>
<comment type="subcellular location">
    <subcellularLocation>
        <location evidence="1">Endomembrane system</location>
        <topology evidence="1">Multi-pass membrane protein</topology>
    </subcellularLocation>
</comment>
<evidence type="ECO:0000313" key="7">
    <source>
        <dbReference type="Proteomes" id="UP000003856"/>
    </source>
</evidence>
<dbReference type="RefSeq" id="WP_005793721.1">
    <property type="nucleotide sequence ID" value="NZ_ACQT01000013.1"/>
</dbReference>
<dbReference type="OrthoDB" id="9789029at2"/>
<protein>
    <submittedName>
        <fullName evidence="6">Isoprenylcysteine carboxyl methyltransferase</fullName>
    </submittedName>
</protein>
<feature type="transmembrane region" description="Helical" evidence="5">
    <location>
        <begin position="103"/>
        <end position="126"/>
    </location>
</feature>
<keyword evidence="2 5" id="KW-0812">Transmembrane</keyword>